<name>A0ABW1F851_9ACTN</name>
<evidence type="ECO:0000313" key="2">
    <source>
        <dbReference type="EMBL" id="MFC5890612.1"/>
    </source>
</evidence>
<proteinExistence type="predicted"/>
<comment type="caution">
    <text evidence="2">The sequence shown here is derived from an EMBL/GenBank/DDBJ whole genome shotgun (WGS) entry which is preliminary data.</text>
</comment>
<keyword evidence="2" id="KW-0012">Acyltransferase</keyword>
<keyword evidence="2" id="KW-0808">Transferase</keyword>
<dbReference type="Gene3D" id="3.40.630.30">
    <property type="match status" value="1"/>
</dbReference>
<dbReference type="Pfam" id="PF00583">
    <property type="entry name" value="Acetyltransf_1"/>
    <property type="match status" value="1"/>
</dbReference>
<dbReference type="EC" id="2.3.1.-" evidence="2"/>
<keyword evidence="3" id="KW-1185">Reference proteome</keyword>
<reference evidence="3" key="1">
    <citation type="journal article" date="2019" name="Int. J. Syst. Evol. Microbiol.">
        <title>The Global Catalogue of Microorganisms (GCM) 10K type strain sequencing project: providing services to taxonomists for standard genome sequencing and annotation.</title>
        <authorList>
            <consortium name="The Broad Institute Genomics Platform"/>
            <consortium name="The Broad Institute Genome Sequencing Center for Infectious Disease"/>
            <person name="Wu L."/>
            <person name="Ma J."/>
        </authorList>
    </citation>
    <scope>NUCLEOTIDE SEQUENCE [LARGE SCALE GENOMIC DNA]</scope>
    <source>
        <strain evidence="3">CGMCC 4.1469</strain>
    </source>
</reference>
<dbReference type="InterPro" id="IPR000182">
    <property type="entry name" value="GNAT_dom"/>
</dbReference>
<dbReference type="Proteomes" id="UP001596067">
    <property type="component" value="Unassembled WGS sequence"/>
</dbReference>
<evidence type="ECO:0000313" key="3">
    <source>
        <dbReference type="Proteomes" id="UP001596067"/>
    </source>
</evidence>
<feature type="domain" description="N-acetyltransferase" evidence="1">
    <location>
        <begin position="124"/>
        <end position="260"/>
    </location>
</feature>
<dbReference type="EMBL" id="JBHSOD010000089">
    <property type="protein sequence ID" value="MFC5890612.1"/>
    <property type="molecule type" value="Genomic_DNA"/>
</dbReference>
<evidence type="ECO:0000259" key="1">
    <source>
        <dbReference type="PROSITE" id="PS51186"/>
    </source>
</evidence>
<dbReference type="GO" id="GO:0016746">
    <property type="term" value="F:acyltransferase activity"/>
    <property type="evidence" value="ECO:0007669"/>
    <property type="project" value="UniProtKB-KW"/>
</dbReference>
<dbReference type="SUPFAM" id="SSF55729">
    <property type="entry name" value="Acyl-CoA N-acyltransferases (Nat)"/>
    <property type="match status" value="1"/>
</dbReference>
<accession>A0ABW1F851</accession>
<sequence>MSGYELQRINAFLAGFARRQAEHTADIPGGFAVFDDRFADSWSHNQVVVDRAGVDPADLPGLVDEVMGERPFRLVSVLDGAFGEACVDPFERAGYRHHTYLVMLHTGAVPADRATEGGRTAEDVELEAILAPLAARWRTLLAEAGYAVINMLVDRRRTRSRGATRVQVLGSRAENGEVAAWGDLYLEPTLGIAQVEDLMTAEAHLRRGHADAVLTTALRRAAAAGCGTRFLTADADDWPRHWYERRGFTSIGHSHGFQRT</sequence>
<dbReference type="PROSITE" id="PS51186">
    <property type="entry name" value="GNAT"/>
    <property type="match status" value="1"/>
</dbReference>
<organism evidence="2 3">
    <name type="scientific">Kitasatospora aburaviensis</name>
    <dbReference type="NCBI Taxonomy" id="67265"/>
    <lineage>
        <taxon>Bacteria</taxon>
        <taxon>Bacillati</taxon>
        <taxon>Actinomycetota</taxon>
        <taxon>Actinomycetes</taxon>
        <taxon>Kitasatosporales</taxon>
        <taxon>Streptomycetaceae</taxon>
        <taxon>Kitasatospora</taxon>
    </lineage>
</organism>
<dbReference type="RefSeq" id="WP_380237670.1">
    <property type="nucleotide sequence ID" value="NZ_JBHSOD010000089.1"/>
</dbReference>
<protein>
    <submittedName>
        <fullName evidence="2">GNAT family N-acetyltransferase</fullName>
        <ecNumber evidence="2">2.3.1.-</ecNumber>
    </submittedName>
</protein>
<gene>
    <name evidence="2" type="ORF">ACFP0N_37235</name>
</gene>
<dbReference type="InterPro" id="IPR016181">
    <property type="entry name" value="Acyl_CoA_acyltransferase"/>
</dbReference>